<keyword evidence="3" id="KW-1003">Cell membrane</keyword>
<evidence type="ECO:0000313" key="8">
    <source>
        <dbReference type="EMBL" id="TVU56640.1"/>
    </source>
</evidence>
<evidence type="ECO:0000256" key="1">
    <source>
        <dbReference type="ARBA" id="ARBA00004651"/>
    </source>
</evidence>
<keyword evidence="5" id="KW-1133">Transmembrane helix</keyword>
<dbReference type="GO" id="GO:0005886">
    <property type="term" value="C:plasma membrane"/>
    <property type="evidence" value="ECO:0007669"/>
    <property type="project" value="UniProtKB-SubCell"/>
</dbReference>
<protein>
    <submittedName>
        <fullName evidence="8">ABC transporter permease</fullName>
    </submittedName>
</protein>
<comment type="caution">
    <text evidence="8">The sequence shown here is derived from an EMBL/GenBank/DDBJ whole genome shotgun (WGS) entry which is preliminary data.</text>
</comment>
<dbReference type="InterPro" id="IPR051125">
    <property type="entry name" value="ABC-4/HrtB_transporter"/>
</dbReference>
<organism evidence="8 9">
    <name type="scientific">Corynebacterium aurimucosum</name>
    <dbReference type="NCBI Taxonomy" id="169292"/>
    <lineage>
        <taxon>Bacteria</taxon>
        <taxon>Bacillati</taxon>
        <taxon>Actinomycetota</taxon>
        <taxon>Actinomycetes</taxon>
        <taxon>Mycobacteriales</taxon>
        <taxon>Corynebacteriaceae</taxon>
        <taxon>Corynebacterium</taxon>
    </lineage>
</organism>
<sequence length="382" mass="40496">MYLAWREMLFARTRFLLMGVVLALMSMLVVIISGLTAGLVNDGVSGLKAMDSDVVAFADGTQKDSAFTRSVIDASAAESFAHLDGVDQAAPLGLTIANAHNHEGTAVDLTLLGVKPDSFLAPAGLPAIDTMRVDGQPSNTKHDIIVSSTLQDEGIEVGDTITLDRLDIPLNVIGFSDNQRTFGHVDVAYLPLDIWQEIHAGGRHGEAVNPDAYEEASVIVARTTDKPDTEALTEQSGLDVRTLKESFDSSPGYTAEMMTLSMITWFLYVIAALVTGAFFLVWTIQRAGNIATLRAMGATKGFLLRDSLGQAVVILVLSILAGALVAVGLGSLLEQTAMPYATEFSSVISGGLILFVAGLLGAFIAVVRVTRTNPLAALGENR</sequence>
<evidence type="ECO:0000259" key="7">
    <source>
        <dbReference type="Pfam" id="PF02687"/>
    </source>
</evidence>
<evidence type="ECO:0000256" key="5">
    <source>
        <dbReference type="ARBA" id="ARBA00022989"/>
    </source>
</evidence>
<keyword evidence="4" id="KW-0812">Transmembrane</keyword>
<dbReference type="RefSeq" id="WP_070729776.1">
    <property type="nucleotide sequence ID" value="NZ_BAAAJC010000031.1"/>
</dbReference>
<feature type="domain" description="ABC3 transporter permease C-terminal" evidence="7">
    <location>
        <begin position="262"/>
        <end position="374"/>
    </location>
</feature>
<dbReference type="PANTHER" id="PTHR43738:SF1">
    <property type="entry name" value="HEMIN TRANSPORT SYSTEM PERMEASE PROTEIN HRTB-RELATED"/>
    <property type="match status" value="1"/>
</dbReference>
<dbReference type="PANTHER" id="PTHR43738">
    <property type="entry name" value="ABC TRANSPORTER, MEMBRANE PROTEIN"/>
    <property type="match status" value="1"/>
</dbReference>
<comment type="subcellular location">
    <subcellularLocation>
        <location evidence="1">Cell membrane</location>
        <topology evidence="1">Multi-pass membrane protein</topology>
    </subcellularLocation>
</comment>
<dbReference type="Pfam" id="PF02687">
    <property type="entry name" value="FtsX"/>
    <property type="match status" value="1"/>
</dbReference>
<dbReference type="AlphaFoldDB" id="A0A558GIC4"/>
<keyword evidence="6" id="KW-0472">Membrane</keyword>
<proteinExistence type="predicted"/>
<gene>
    <name evidence="8" type="ORF">FQK23_06820</name>
</gene>
<name>A0A558GIC4_9CORY</name>
<evidence type="ECO:0000256" key="3">
    <source>
        <dbReference type="ARBA" id="ARBA00022475"/>
    </source>
</evidence>
<evidence type="ECO:0000256" key="2">
    <source>
        <dbReference type="ARBA" id="ARBA00022448"/>
    </source>
</evidence>
<accession>A0A558GIC4</accession>
<dbReference type="Proteomes" id="UP000320531">
    <property type="component" value="Unassembled WGS sequence"/>
</dbReference>
<evidence type="ECO:0000313" key="9">
    <source>
        <dbReference type="Proteomes" id="UP000320531"/>
    </source>
</evidence>
<dbReference type="EMBL" id="VMTY01000018">
    <property type="protein sequence ID" value="TVU56640.1"/>
    <property type="molecule type" value="Genomic_DNA"/>
</dbReference>
<evidence type="ECO:0000256" key="4">
    <source>
        <dbReference type="ARBA" id="ARBA00022692"/>
    </source>
</evidence>
<dbReference type="InterPro" id="IPR003838">
    <property type="entry name" value="ABC3_permease_C"/>
</dbReference>
<reference evidence="8 9" key="1">
    <citation type="submission" date="2019-07" db="EMBL/GenBank/DDBJ databases">
        <title>Draft genome of C. aurimucosum strain 14-2523.</title>
        <authorList>
            <person name="Pacheco L.G.C."/>
            <person name="Aguiar E.R.G.R."/>
            <person name="Navas J."/>
            <person name="Santos C.S."/>
            <person name="Rocha D.J.P.G."/>
        </authorList>
    </citation>
    <scope>NUCLEOTIDE SEQUENCE [LARGE SCALE GENOMIC DNA]</scope>
    <source>
        <strain evidence="8 9">14-2523</strain>
    </source>
</reference>
<keyword evidence="2" id="KW-0813">Transport</keyword>
<evidence type="ECO:0000256" key="6">
    <source>
        <dbReference type="ARBA" id="ARBA00023136"/>
    </source>
</evidence>